<reference evidence="2 3" key="1">
    <citation type="journal article" date="2024" name="G3 (Bethesda)">
        <title>Genome assembly of Hibiscus sabdariffa L. provides insights into metabolisms of medicinal natural products.</title>
        <authorList>
            <person name="Kim T."/>
        </authorList>
    </citation>
    <scope>NUCLEOTIDE SEQUENCE [LARGE SCALE GENOMIC DNA]</scope>
    <source>
        <strain evidence="2">TK-2024</strain>
        <tissue evidence="2">Old leaves</tissue>
    </source>
</reference>
<evidence type="ECO:0000313" key="2">
    <source>
        <dbReference type="EMBL" id="KAK9015142.1"/>
    </source>
</evidence>
<keyword evidence="3" id="KW-1185">Reference proteome</keyword>
<accession>A0ABR2RR34</accession>
<evidence type="ECO:0000313" key="3">
    <source>
        <dbReference type="Proteomes" id="UP001396334"/>
    </source>
</evidence>
<protein>
    <submittedName>
        <fullName evidence="2">Uncharacterized protein</fullName>
    </submittedName>
</protein>
<sequence length="71" mass="7513">MCKRAGARGVVLFLGIFEGADDGVVVVDETDPYSSGKWKRQKADAAAFTPQIVVQGMTHCPADEEVAMAIG</sequence>
<feature type="chain" id="PRO_5045162586" evidence="1">
    <location>
        <begin position="23"/>
        <end position="71"/>
    </location>
</feature>
<dbReference type="EMBL" id="JBBPBN010000021">
    <property type="protein sequence ID" value="KAK9015142.1"/>
    <property type="molecule type" value="Genomic_DNA"/>
</dbReference>
<gene>
    <name evidence="2" type="ORF">V6N11_006264</name>
</gene>
<feature type="signal peptide" evidence="1">
    <location>
        <begin position="1"/>
        <end position="22"/>
    </location>
</feature>
<keyword evidence="1" id="KW-0732">Signal</keyword>
<dbReference type="Proteomes" id="UP001396334">
    <property type="component" value="Unassembled WGS sequence"/>
</dbReference>
<proteinExistence type="predicted"/>
<organism evidence="2 3">
    <name type="scientific">Hibiscus sabdariffa</name>
    <name type="common">roselle</name>
    <dbReference type="NCBI Taxonomy" id="183260"/>
    <lineage>
        <taxon>Eukaryota</taxon>
        <taxon>Viridiplantae</taxon>
        <taxon>Streptophyta</taxon>
        <taxon>Embryophyta</taxon>
        <taxon>Tracheophyta</taxon>
        <taxon>Spermatophyta</taxon>
        <taxon>Magnoliopsida</taxon>
        <taxon>eudicotyledons</taxon>
        <taxon>Gunneridae</taxon>
        <taxon>Pentapetalae</taxon>
        <taxon>rosids</taxon>
        <taxon>malvids</taxon>
        <taxon>Malvales</taxon>
        <taxon>Malvaceae</taxon>
        <taxon>Malvoideae</taxon>
        <taxon>Hibiscus</taxon>
    </lineage>
</organism>
<evidence type="ECO:0000256" key="1">
    <source>
        <dbReference type="SAM" id="SignalP"/>
    </source>
</evidence>
<name>A0ABR2RR34_9ROSI</name>
<comment type="caution">
    <text evidence="2">The sequence shown here is derived from an EMBL/GenBank/DDBJ whole genome shotgun (WGS) entry which is preliminary data.</text>
</comment>